<dbReference type="Proteomes" id="UP000887013">
    <property type="component" value="Unassembled WGS sequence"/>
</dbReference>
<dbReference type="EMBL" id="BMAW01049666">
    <property type="protein sequence ID" value="GFS71792.1"/>
    <property type="molecule type" value="Genomic_DNA"/>
</dbReference>
<accession>A0A8X6MQ15</accession>
<dbReference type="AlphaFoldDB" id="A0A8X6MQ15"/>
<keyword evidence="2" id="KW-1185">Reference proteome</keyword>
<reference evidence="1" key="1">
    <citation type="submission" date="2020-08" db="EMBL/GenBank/DDBJ databases">
        <title>Multicomponent nature underlies the extraordinary mechanical properties of spider dragline silk.</title>
        <authorList>
            <person name="Kono N."/>
            <person name="Nakamura H."/>
            <person name="Mori M."/>
            <person name="Yoshida Y."/>
            <person name="Ohtoshi R."/>
            <person name="Malay A.D."/>
            <person name="Moran D.A.P."/>
            <person name="Tomita M."/>
            <person name="Numata K."/>
            <person name="Arakawa K."/>
        </authorList>
    </citation>
    <scope>NUCLEOTIDE SEQUENCE</scope>
</reference>
<name>A0A8X6MQ15_NEPPI</name>
<proteinExistence type="predicted"/>
<gene>
    <name evidence="1" type="ORF">NPIL_267731</name>
</gene>
<comment type="caution">
    <text evidence="1">The sequence shown here is derived from an EMBL/GenBank/DDBJ whole genome shotgun (WGS) entry which is preliminary data.</text>
</comment>
<evidence type="ECO:0000313" key="1">
    <source>
        <dbReference type="EMBL" id="GFS71792.1"/>
    </source>
</evidence>
<protein>
    <submittedName>
        <fullName evidence="1">Uncharacterized protein</fullName>
    </submittedName>
</protein>
<sequence length="109" mass="11875">MKGKPEPDLFLPMPGPTIPDSKRLCLTIPDSRGLTARSLRISRGLTMIPDLQRSDHDFQTPKRHISLALGDASSSSWKKPVLKFFPPPRDGGLCCDDGSTLPTAVVSYA</sequence>
<evidence type="ECO:0000313" key="2">
    <source>
        <dbReference type="Proteomes" id="UP000887013"/>
    </source>
</evidence>
<organism evidence="1 2">
    <name type="scientific">Nephila pilipes</name>
    <name type="common">Giant wood spider</name>
    <name type="synonym">Nephila maculata</name>
    <dbReference type="NCBI Taxonomy" id="299642"/>
    <lineage>
        <taxon>Eukaryota</taxon>
        <taxon>Metazoa</taxon>
        <taxon>Ecdysozoa</taxon>
        <taxon>Arthropoda</taxon>
        <taxon>Chelicerata</taxon>
        <taxon>Arachnida</taxon>
        <taxon>Araneae</taxon>
        <taxon>Araneomorphae</taxon>
        <taxon>Entelegynae</taxon>
        <taxon>Araneoidea</taxon>
        <taxon>Nephilidae</taxon>
        <taxon>Nephila</taxon>
    </lineage>
</organism>